<dbReference type="InterPro" id="IPR009003">
    <property type="entry name" value="Peptidase_S1_PA"/>
</dbReference>
<organism evidence="14">
    <name type="scientific">Dolopus genitalis</name>
    <name type="common">Giant Australian assassin fly</name>
    <name type="synonym">Asilus genitalis</name>
    <dbReference type="NCBI Taxonomy" id="2488630"/>
    <lineage>
        <taxon>Eukaryota</taxon>
        <taxon>Metazoa</taxon>
        <taxon>Ecdysozoa</taxon>
        <taxon>Arthropoda</taxon>
        <taxon>Hexapoda</taxon>
        <taxon>Insecta</taxon>
        <taxon>Pterygota</taxon>
        <taxon>Neoptera</taxon>
        <taxon>Endopterygota</taxon>
        <taxon>Diptera</taxon>
        <taxon>Brachycera</taxon>
        <taxon>Muscomorpha</taxon>
        <taxon>Asiloidea</taxon>
        <taxon>Asilidae</taxon>
        <taxon>Asilinae</taxon>
        <taxon>Dolopus</taxon>
    </lineage>
</organism>
<sequence>MKAAIAFMWLLVEVIAFPRYDHDWENITILEEDQLLGFENRIVGGEHATPNQFPYQVGLRLLKVRDLDVYRSWCGGSLISDKVVLTAAHCLDNAASVLLYLGAHDRTKSSELKREMIQVKKESFIIHEKYDRDVIENDIGLILLPQQLELNQYINTVKLPKASQTDLVGRMAVASGWGKTADSEPGSSVLKFVNRKILDNSDCQQFFGLILKTQLCMEGRNRKATCQGDSGGPLAIEDSDGSKVIVGLTSFGGYSCEKGIPVVFTRVSSFLDWINKHTGIPVEA</sequence>
<keyword evidence="2 11" id="KW-0645">Protease</keyword>
<evidence type="ECO:0000313" key="14">
    <source>
        <dbReference type="EMBL" id="AYV99565.1"/>
    </source>
</evidence>
<dbReference type="Gene3D" id="2.40.10.10">
    <property type="entry name" value="Trypsin-like serine proteases"/>
    <property type="match status" value="1"/>
</dbReference>
<evidence type="ECO:0000256" key="7">
    <source>
        <dbReference type="ARBA" id="ARBA00023157"/>
    </source>
</evidence>
<evidence type="ECO:0000259" key="13">
    <source>
        <dbReference type="PROSITE" id="PS50240"/>
    </source>
</evidence>
<dbReference type="GO" id="GO:0006508">
    <property type="term" value="P:proteolysis"/>
    <property type="evidence" value="ECO:0007669"/>
    <property type="project" value="UniProtKB-KW"/>
</dbReference>
<reference evidence="14" key="1">
    <citation type="journal article" date="2018" name="Toxins">
        <title>Buzz kill: function and proteomic composition of venom from the giant assassin fly Dolopus genitalis (Diptera: Asilidae).</title>
        <authorList>
            <person name="Walker A.A."/>
            <person name="Dobson J."/>
            <person name="Jin J."/>
            <person name="Robinson S.D."/>
            <person name="Herzig V."/>
            <person name="Vetter I."/>
            <person name="King G.F."/>
            <person name="Fry B.G."/>
        </authorList>
    </citation>
    <scope>NUCLEOTIDE SEQUENCE</scope>
    <source>
        <strain evidence="14">Dg44</strain>
        <tissue evidence="14">Venom/thoracic glands</tissue>
    </source>
</reference>
<evidence type="ECO:0000256" key="11">
    <source>
        <dbReference type="RuleBase" id="RU363034"/>
    </source>
</evidence>
<evidence type="ECO:0000256" key="9">
    <source>
        <dbReference type="ARBA" id="ARBA00052079"/>
    </source>
</evidence>
<feature type="signal peptide" evidence="12">
    <location>
        <begin position="1"/>
        <end position="16"/>
    </location>
</feature>
<dbReference type="SUPFAM" id="SSF50494">
    <property type="entry name" value="Trypsin-like serine proteases"/>
    <property type="match status" value="1"/>
</dbReference>
<dbReference type="EC" id="3.4.21.84" evidence="10"/>
<evidence type="ECO:0000256" key="8">
    <source>
        <dbReference type="ARBA" id="ARBA00024195"/>
    </source>
</evidence>
<dbReference type="SMART" id="SM00020">
    <property type="entry name" value="Tryp_SPc"/>
    <property type="match status" value="1"/>
</dbReference>
<dbReference type="PRINTS" id="PR00722">
    <property type="entry name" value="CHYMOTRYPSIN"/>
</dbReference>
<dbReference type="InterPro" id="IPR051487">
    <property type="entry name" value="Ser/Thr_Proteases_Immune/Dev"/>
</dbReference>
<evidence type="ECO:0000256" key="6">
    <source>
        <dbReference type="ARBA" id="ARBA00022825"/>
    </source>
</evidence>
<name>A0A3G5BIF4_DOLGE</name>
<feature type="chain" id="PRO_5018152781" description="limulus clotting factor C" evidence="12">
    <location>
        <begin position="17"/>
        <end position="284"/>
    </location>
</feature>
<dbReference type="PROSITE" id="PS00135">
    <property type="entry name" value="TRYPSIN_SER"/>
    <property type="match status" value="1"/>
</dbReference>
<keyword evidence="6 11" id="KW-0720">Serine protease</keyword>
<protein>
    <recommendedName>
        <fullName evidence="10">limulus clotting factor C</fullName>
        <ecNumber evidence="10">3.4.21.84</ecNumber>
    </recommendedName>
</protein>
<dbReference type="PANTHER" id="PTHR24256">
    <property type="entry name" value="TRYPTASE-RELATED"/>
    <property type="match status" value="1"/>
</dbReference>
<dbReference type="InterPro" id="IPR033116">
    <property type="entry name" value="TRYPSIN_SER"/>
</dbReference>
<dbReference type="InterPro" id="IPR001254">
    <property type="entry name" value="Trypsin_dom"/>
</dbReference>
<evidence type="ECO:0000256" key="1">
    <source>
        <dbReference type="ARBA" id="ARBA00022659"/>
    </source>
</evidence>
<keyword evidence="4 11" id="KW-0378">Hydrolase</keyword>
<accession>A0A3G5BIF4</accession>
<dbReference type="GO" id="GO:0004252">
    <property type="term" value="F:serine-type endopeptidase activity"/>
    <property type="evidence" value="ECO:0007669"/>
    <property type="project" value="InterPro"/>
</dbReference>
<dbReference type="InterPro" id="IPR018114">
    <property type="entry name" value="TRYPSIN_HIS"/>
</dbReference>
<dbReference type="CDD" id="cd00190">
    <property type="entry name" value="Tryp_SPc"/>
    <property type="match status" value="1"/>
</dbReference>
<dbReference type="AlphaFoldDB" id="A0A3G5BIF4"/>
<evidence type="ECO:0000256" key="12">
    <source>
        <dbReference type="SAM" id="SignalP"/>
    </source>
</evidence>
<dbReference type="GO" id="GO:0042381">
    <property type="term" value="P:hemolymph coagulation"/>
    <property type="evidence" value="ECO:0007669"/>
    <property type="project" value="UniProtKB-KW"/>
</dbReference>
<dbReference type="InterPro" id="IPR001314">
    <property type="entry name" value="Peptidase_S1A"/>
</dbReference>
<evidence type="ECO:0000256" key="2">
    <source>
        <dbReference type="ARBA" id="ARBA00022670"/>
    </source>
</evidence>
<keyword evidence="5" id="KW-0353">Hemolymph clotting</keyword>
<dbReference type="PROSITE" id="PS50240">
    <property type="entry name" value="TRYPSIN_DOM"/>
    <property type="match status" value="1"/>
</dbReference>
<dbReference type="PROSITE" id="PS00134">
    <property type="entry name" value="TRYPSIN_HIS"/>
    <property type="match status" value="1"/>
</dbReference>
<evidence type="ECO:0000256" key="5">
    <source>
        <dbReference type="ARBA" id="ARBA00022820"/>
    </source>
</evidence>
<comment type="similarity">
    <text evidence="8">Belongs to the peptidase S1 family. CLIP subfamily.</text>
</comment>
<evidence type="ECO:0000256" key="10">
    <source>
        <dbReference type="ARBA" id="ARBA00066707"/>
    </source>
</evidence>
<keyword evidence="3 12" id="KW-0732">Signal</keyword>
<keyword evidence="7" id="KW-1015">Disulfide bond</keyword>
<dbReference type="Pfam" id="PF00089">
    <property type="entry name" value="Trypsin"/>
    <property type="match status" value="1"/>
</dbReference>
<evidence type="ECO:0000256" key="4">
    <source>
        <dbReference type="ARBA" id="ARBA00022801"/>
    </source>
</evidence>
<proteinExistence type="evidence at transcript level"/>
<dbReference type="EMBL" id="MK075162">
    <property type="protein sequence ID" value="AYV99565.1"/>
    <property type="molecule type" value="mRNA"/>
</dbReference>
<dbReference type="InterPro" id="IPR043504">
    <property type="entry name" value="Peptidase_S1_PA_chymotrypsin"/>
</dbReference>
<keyword evidence="1" id="KW-0768">Sushi</keyword>
<feature type="domain" description="Peptidase S1" evidence="13">
    <location>
        <begin position="42"/>
        <end position="279"/>
    </location>
</feature>
<evidence type="ECO:0000256" key="3">
    <source>
        <dbReference type="ARBA" id="ARBA00022729"/>
    </source>
</evidence>
<dbReference type="FunFam" id="2.40.10.10:FF:000120">
    <property type="entry name" value="Putative serine protease"/>
    <property type="match status" value="1"/>
</dbReference>
<comment type="catalytic activity">
    <reaction evidence="9">
        <text>Selective cleavage of 103-Arg-|-Ser-104 and 124-Ile-|-Ile-125 bonds in Limulus clotting factor B to form activated factor B. Cleavage of -Pro-Arg-|-Xaa- bonds in synthetic substrates.</text>
        <dbReference type="EC" id="3.4.21.84"/>
    </reaction>
</comment>